<evidence type="ECO:0000313" key="3">
    <source>
        <dbReference type="Proteomes" id="UP000312102"/>
    </source>
</evidence>
<dbReference type="InterPro" id="IPR051783">
    <property type="entry name" value="NAD(P)-dependent_oxidoreduct"/>
</dbReference>
<evidence type="ECO:0000259" key="1">
    <source>
        <dbReference type="Pfam" id="PF01370"/>
    </source>
</evidence>
<feature type="domain" description="NAD-dependent epimerase/dehydratase" evidence="1">
    <location>
        <begin position="3"/>
        <end position="229"/>
    </location>
</feature>
<dbReference type="KEGG" id="mrk:FIT61_02760"/>
<reference evidence="2 3" key="1">
    <citation type="journal article" date="2019" name="ISME J.">
        <title>Evolution in action: habitat transition from sediment to the pelagial leads to genome streamlining in Methylophilaceae.</title>
        <authorList>
            <person name="Salcher M."/>
            <person name="Schaefle D."/>
            <person name="Kaspar M."/>
            <person name="Neuenschwander S.M."/>
            <person name="Ghai R."/>
        </authorList>
    </citation>
    <scope>NUCLEOTIDE SEQUENCE [LARGE SCALE GENOMIC DNA]</scope>
    <source>
        <strain evidence="2 3">MMS-RI-1</strain>
    </source>
</reference>
<dbReference type="RefSeq" id="WP_139883094.1">
    <property type="nucleotide sequence ID" value="NZ_CP040986.1"/>
</dbReference>
<keyword evidence="3" id="KW-1185">Reference proteome</keyword>
<name>A0AAE6KP29_9PROT</name>
<dbReference type="PANTHER" id="PTHR48079:SF6">
    <property type="entry name" value="NAD(P)-BINDING DOMAIN-CONTAINING PROTEIN-RELATED"/>
    <property type="match status" value="1"/>
</dbReference>
<organism evidence="2 3">
    <name type="scientific">Candidatus Methylopumilus rimovensis</name>
    <dbReference type="NCBI Taxonomy" id="2588535"/>
    <lineage>
        <taxon>Bacteria</taxon>
        <taxon>Pseudomonadati</taxon>
        <taxon>Pseudomonadota</taxon>
        <taxon>Betaproteobacteria</taxon>
        <taxon>Nitrosomonadales</taxon>
        <taxon>Methylophilaceae</taxon>
        <taxon>Candidatus Methylopumilus</taxon>
    </lineage>
</organism>
<accession>A0AAE6KP29</accession>
<dbReference type="GO" id="GO:0005737">
    <property type="term" value="C:cytoplasm"/>
    <property type="evidence" value="ECO:0007669"/>
    <property type="project" value="TreeGrafter"/>
</dbReference>
<dbReference type="InterPro" id="IPR036291">
    <property type="entry name" value="NAD(P)-bd_dom_sf"/>
</dbReference>
<dbReference type="InterPro" id="IPR001509">
    <property type="entry name" value="Epimerase_deHydtase"/>
</dbReference>
<dbReference type="PANTHER" id="PTHR48079">
    <property type="entry name" value="PROTEIN YEEZ"/>
    <property type="match status" value="1"/>
</dbReference>
<dbReference type="Proteomes" id="UP000312102">
    <property type="component" value="Chromosome"/>
</dbReference>
<dbReference type="EMBL" id="CP040986">
    <property type="protein sequence ID" value="QDD13381.1"/>
    <property type="molecule type" value="Genomic_DNA"/>
</dbReference>
<protein>
    <submittedName>
        <fullName evidence="2">NAD-dependent epimerase/dehydratase family protein</fullName>
    </submittedName>
</protein>
<dbReference type="AlphaFoldDB" id="A0AAE6KP29"/>
<gene>
    <name evidence="2" type="ORF">FIT61_02760</name>
</gene>
<evidence type="ECO:0000313" key="2">
    <source>
        <dbReference type="EMBL" id="QDD13381.1"/>
    </source>
</evidence>
<dbReference type="GO" id="GO:0004029">
    <property type="term" value="F:aldehyde dehydrogenase (NAD+) activity"/>
    <property type="evidence" value="ECO:0007669"/>
    <property type="project" value="TreeGrafter"/>
</dbReference>
<proteinExistence type="predicted"/>
<dbReference type="Pfam" id="PF01370">
    <property type="entry name" value="Epimerase"/>
    <property type="match status" value="1"/>
</dbReference>
<sequence length="318" mass="35892">MKALLTGANGFIGKRLTRRLLRAGFSLRLLTRDIGKFKYKSSNVDIVEGDLSLNKLDLHSLVSGCDLIFHCAAEISDISKMRSLHIDATKRLLKAAVEIAKIEGKKIHWIQLSSIGVYGNFSKQVNITEKSRIAPKSDYEKSKAVSDKILIQMLTKSNVTYSILRPSNVVGNDMKNKSFFSLINAIKSRKFFFVRNRESIANYIHVDDVVEALFLCGTSFKAKNQIFNLSNDCKLAEIVYAVCITNNISKKIYCLPEFSVRLLCSVMTIFNIKVLTINRINALTSLKTYPSNKIKNYLGFLPLKPIPRYASQYAKNNE</sequence>
<dbReference type="Gene3D" id="3.40.50.720">
    <property type="entry name" value="NAD(P)-binding Rossmann-like Domain"/>
    <property type="match status" value="1"/>
</dbReference>
<dbReference type="SUPFAM" id="SSF51735">
    <property type="entry name" value="NAD(P)-binding Rossmann-fold domains"/>
    <property type="match status" value="1"/>
</dbReference>